<keyword evidence="6 13" id="KW-0732">Signal</keyword>
<evidence type="ECO:0000256" key="1">
    <source>
        <dbReference type="ARBA" id="ARBA00004479"/>
    </source>
</evidence>
<evidence type="ECO:0000256" key="3">
    <source>
        <dbReference type="ARBA" id="ARBA00022553"/>
    </source>
</evidence>
<evidence type="ECO:0000256" key="9">
    <source>
        <dbReference type="ARBA" id="ARBA00023136"/>
    </source>
</evidence>
<dbReference type="Pfam" id="PF08263">
    <property type="entry name" value="LRRNT_2"/>
    <property type="match status" value="1"/>
</dbReference>
<sequence length="779" mass="85035">MSLNSKNLHFWWTLSFSYFILLLLQSVHALNPDGIFLLSFKYSILSDPSSVLESWNYNDVTPCSWKGVTCSEIEDPGNPDLFRVTSLVLPNSQLLGSITEDLGMIQHLQHVDLSNNLLNGSLPNSLFNSSQLQVLSLSNNLITGELPELIGKLTSLQLLNLSDNALGGLIPENLTALQNLTVVSLRSNYFSGRVPSGFNTVEVLDLSSNLLNDTLPNNFGGESLHYLNLSWNKIPGEIPPEFAKQIPANSTIDLSNNILTGPIPQSLALLNQKSDLLSGNENLCGKPLKILCSIPSTLSNPPTNVTTTSSPAIAAIPKTIDTDPSSNSTQGPNGSSQNVSPSGLKPATLAAIVVGDLAGISVIALAILLVYQRRNKREPKPTTETAASATKEKKDETVAKQNHNVRTASLPCSCLKIKEQESASEETSSDSDHDNNTIDMNTTQNGNIPKQGTLVTVDGEIRLELETLLKASAYILGTSRASIVYKAVLEDGRVFAVRRIGECGIERMKEFENRVKSIAKFRHPNLVKVRGFCWGEDEKLVICDYVPNGSLASIGFRRAGSSPFNMSLEVRLKIAKGLARGLAFIHEKKHVHGNIKPNNILLNSQMEPIISDFGLNRLLLNDINHRANGSARQLLLNQRTQQDQPNIGSGSSPYVTTIGSSSSGTHMSYQAPESNQNIKPTPKWDVYSFGIVLLELLSGRVFSDRDLDQWPEPGSVEEEKNRVLRMADVAIMCEIEGRENAILSCFKLGLSCASIVPQKRPSMKEALQILDKIPHAAIY</sequence>
<dbReference type="InterPro" id="IPR032675">
    <property type="entry name" value="LRR_dom_sf"/>
</dbReference>
<dbReference type="InterPro" id="IPR001611">
    <property type="entry name" value="Leu-rich_rpt"/>
</dbReference>
<dbReference type="SUPFAM" id="SSF52058">
    <property type="entry name" value="L domain-like"/>
    <property type="match status" value="1"/>
</dbReference>
<dbReference type="AlphaFoldDB" id="A0AAV1XGS6"/>
<dbReference type="PROSITE" id="PS50011">
    <property type="entry name" value="PROTEIN_KINASE_DOM"/>
    <property type="match status" value="1"/>
</dbReference>
<evidence type="ECO:0000256" key="2">
    <source>
        <dbReference type="ARBA" id="ARBA00009592"/>
    </source>
</evidence>
<keyword evidence="7" id="KW-0677">Repeat</keyword>
<accession>A0AAV1XGS6</accession>
<dbReference type="SUPFAM" id="SSF56112">
    <property type="entry name" value="Protein kinase-like (PK-like)"/>
    <property type="match status" value="1"/>
</dbReference>
<feature type="region of interest" description="Disordered" evidence="11">
    <location>
        <begin position="421"/>
        <end position="451"/>
    </location>
</feature>
<feature type="signal peptide" evidence="13">
    <location>
        <begin position="1"/>
        <end position="29"/>
    </location>
</feature>
<reference evidence="15 16" key="1">
    <citation type="submission" date="2024-03" db="EMBL/GenBank/DDBJ databases">
        <authorList>
            <person name="Martinez-Hernandez J."/>
        </authorList>
    </citation>
    <scope>NUCLEOTIDE SEQUENCE [LARGE SCALE GENOMIC DNA]</scope>
</reference>
<evidence type="ECO:0000256" key="4">
    <source>
        <dbReference type="ARBA" id="ARBA00022614"/>
    </source>
</evidence>
<feature type="compositionally biased region" description="Polar residues" evidence="11">
    <location>
        <begin position="437"/>
        <end position="451"/>
    </location>
</feature>
<dbReference type="GO" id="GO:0004672">
    <property type="term" value="F:protein kinase activity"/>
    <property type="evidence" value="ECO:0007669"/>
    <property type="project" value="InterPro"/>
</dbReference>
<keyword evidence="16" id="KW-1185">Reference proteome</keyword>
<feature type="transmembrane region" description="Helical" evidence="12">
    <location>
        <begin position="349"/>
        <end position="371"/>
    </location>
</feature>
<keyword evidence="4" id="KW-0433">Leucine-rich repeat</keyword>
<dbReference type="InterPro" id="IPR013210">
    <property type="entry name" value="LRR_N_plant-typ"/>
</dbReference>
<feature type="region of interest" description="Disordered" evidence="11">
    <location>
        <begin position="639"/>
        <end position="676"/>
    </location>
</feature>
<dbReference type="GO" id="GO:0005524">
    <property type="term" value="F:ATP binding"/>
    <property type="evidence" value="ECO:0007669"/>
    <property type="project" value="InterPro"/>
</dbReference>
<keyword evidence="9 12" id="KW-0472">Membrane</keyword>
<feature type="domain" description="Protein kinase" evidence="14">
    <location>
        <begin position="470"/>
        <end position="778"/>
    </location>
</feature>
<evidence type="ECO:0000313" key="16">
    <source>
        <dbReference type="Proteomes" id="UP001497480"/>
    </source>
</evidence>
<protein>
    <recommendedName>
        <fullName evidence="14">Protein kinase domain-containing protein</fullName>
    </recommendedName>
</protein>
<organism evidence="15 16">
    <name type="scientific">Lupinus luteus</name>
    <name type="common">European yellow lupine</name>
    <dbReference type="NCBI Taxonomy" id="3873"/>
    <lineage>
        <taxon>Eukaryota</taxon>
        <taxon>Viridiplantae</taxon>
        <taxon>Streptophyta</taxon>
        <taxon>Embryophyta</taxon>
        <taxon>Tracheophyta</taxon>
        <taxon>Spermatophyta</taxon>
        <taxon>Magnoliopsida</taxon>
        <taxon>eudicotyledons</taxon>
        <taxon>Gunneridae</taxon>
        <taxon>Pentapetalae</taxon>
        <taxon>rosids</taxon>
        <taxon>fabids</taxon>
        <taxon>Fabales</taxon>
        <taxon>Fabaceae</taxon>
        <taxon>Papilionoideae</taxon>
        <taxon>50 kb inversion clade</taxon>
        <taxon>genistoids sensu lato</taxon>
        <taxon>core genistoids</taxon>
        <taxon>Genisteae</taxon>
        <taxon>Lupinus</taxon>
    </lineage>
</organism>
<dbReference type="PROSITE" id="PS51450">
    <property type="entry name" value="LRR"/>
    <property type="match status" value="1"/>
</dbReference>
<dbReference type="FunFam" id="3.80.10.10:FF:000722">
    <property type="entry name" value="Leucine-rich repeat receptor-like protein kinase"/>
    <property type="match status" value="1"/>
</dbReference>
<dbReference type="Gene3D" id="3.80.10.10">
    <property type="entry name" value="Ribonuclease Inhibitor"/>
    <property type="match status" value="2"/>
</dbReference>
<comment type="caution">
    <text evidence="15">The sequence shown here is derived from an EMBL/GenBank/DDBJ whole genome shotgun (WGS) entry which is preliminary data.</text>
</comment>
<comment type="subcellular location">
    <subcellularLocation>
        <location evidence="1">Membrane</location>
        <topology evidence="1">Single-pass type I membrane protein</topology>
    </subcellularLocation>
</comment>
<evidence type="ECO:0000256" key="10">
    <source>
        <dbReference type="ARBA" id="ARBA00023180"/>
    </source>
</evidence>
<evidence type="ECO:0000256" key="6">
    <source>
        <dbReference type="ARBA" id="ARBA00022729"/>
    </source>
</evidence>
<evidence type="ECO:0000256" key="13">
    <source>
        <dbReference type="SAM" id="SignalP"/>
    </source>
</evidence>
<gene>
    <name evidence="15" type="ORF">LLUT_LOCUS21819</name>
</gene>
<dbReference type="Pfam" id="PF00560">
    <property type="entry name" value="LRR_1"/>
    <property type="match status" value="5"/>
</dbReference>
<evidence type="ECO:0000256" key="5">
    <source>
        <dbReference type="ARBA" id="ARBA00022692"/>
    </source>
</evidence>
<proteinExistence type="inferred from homology"/>
<dbReference type="InterPro" id="IPR011009">
    <property type="entry name" value="Kinase-like_dom_sf"/>
</dbReference>
<feature type="chain" id="PRO_5043696213" description="Protein kinase domain-containing protein" evidence="13">
    <location>
        <begin position="30"/>
        <end position="779"/>
    </location>
</feature>
<feature type="compositionally biased region" description="Polar residues" evidence="11">
    <location>
        <begin position="322"/>
        <end position="341"/>
    </location>
</feature>
<dbReference type="PANTHER" id="PTHR48007">
    <property type="entry name" value="LEUCINE-RICH REPEAT RECEPTOR-LIKE PROTEIN KINASE PXC1"/>
    <property type="match status" value="1"/>
</dbReference>
<dbReference type="InterPro" id="IPR000719">
    <property type="entry name" value="Prot_kinase_dom"/>
</dbReference>
<dbReference type="Proteomes" id="UP001497480">
    <property type="component" value="Unassembled WGS sequence"/>
</dbReference>
<dbReference type="FunFam" id="3.80.10.10:FF:000275">
    <property type="entry name" value="Leucine-rich repeat receptor-like protein kinase"/>
    <property type="match status" value="1"/>
</dbReference>
<keyword evidence="8 12" id="KW-1133">Transmembrane helix</keyword>
<dbReference type="PANTHER" id="PTHR48007:SF47">
    <property type="entry name" value="PROTEIN KINASE DOMAIN-CONTAINING PROTEIN"/>
    <property type="match status" value="1"/>
</dbReference>
<comment type="similarity">
    <text evidence="2">Belongs to the RLP family.</text>
</comment>
<dbReference type="GO" id="GO:0016020">
    <property type="term" value="C:membrane"/>
    <property type="evidence" value="ECO:0007669"/>
    <property type="project" value="UniProtKB-SubCell"/>
</dbReference>
<keyword evidence="10" id="KW-0325">Glycoprotein</keyword>
<keyword evidence="3" id="KW-0597">Phosphoprotein</keyword>
<evidence type="ECO:0000256" key="8">
    <source>
        <dbReference type="ARBA" id="ARBA00022989"/>
    </source>
</evidence>
<dbReference type="EMBL" id="CAXHTB010000015">
    <property type="protein sequence ID" value="CAL0320759.1"/>
    <property type="molecule type" value="Genomic_DNA"/>
</dbReference>
<feature type="region of interest" description="Disordered" evidence="11">
    <location>
        <begin position="318"/>
        <end position="342"/>
    </location>
</feature>
<name>A0AAV1XGS6_LUPLU</name>
<dbReference type="InterPro" id="IPR046959">
    <property type="entry name" value="PRK1-6/SRF4-like"/>
</dbReference>
<dbReference type="Pfam" id="PF00069">
    <property type="entry name" value="Pkinase"/>
    <property type="match status" value="1"/>
</dbReference>
<dbReference type="CDD" id="cd14066">
    <property type="entry name" value="STKc_IRAK"/>
    <property type="match status" value="1"/>
</dbReference>
<evidence type="ECO:0000259" key="14">
    <source>
        <dbReference type="PROSITE" id="PS50011"/>
    </source>
</evidence>
<dbReference type="Gene3D" id="3.30.200.20">
    <property type="entry name" value="Phosphorylase Kinase, domain 1"/>
    <property type="match status" value="1"/>
</dbReference>
<dbReference type="Gene3D" id="1.10.510.10">
    <property type="entry name" value="Transferase(Phosphotransferase) domain 1"/>
    <property type="match status" value="1"/>
</dbReference>
<evidence type="ECO:0000256" key="7">
    <source>
        <dbReference type="ARBA" id="ARBA00022737"/>
    </source>
</evidence>
<feature type="region of interest" description="Disordered" evidence="11">
    <location>
        <begin position="376"/>
        <end position="400"/>
    </location>
</feature>
<keyword evidence="5 12" id="KW-0812">Transmembrane</keyword>
<evidence type="ECO:0000256" key="11">
    <source>
        <dbReference type="SAM" id="MobiDB-lite"/>
    </source>
</evidence>
<evidence type="ECO:0000256" key="12">
    <source>
        <dbReference type="SAM" id="Phobius"/>
    </source>
</evidence>
<evidence type="ECO:0000313" key="15">
    <source>
        <dbReference type="EMBL" id="CAL0320759.1"/>
    </source>
</evidence>